<gene>
    <name evidence="1" type="ORF">K8F61_08905</name>
</gene>
<evidence type="ECO:0000313" key="1">
    <source>
        <dbReference type="EMBL" id="UGS28256.1"/>
    </source>
</evidence>
<dbReference type="Proteomes" id="UP001199642">
    <property type="component" value="Chromosome"/>
</dbReference>
<organism evidence="1 2">
    <name type="scientific">Microbacterium resistens</name>
    <dbReference type="NCBI Taxonomy" id="156977"/>
    <lineage>
        <taxon>Bacteria</taxon>
        <taxon>Bacillati</taxon>
        <taxon>Actinomycetota</taxon>
        <taxon>Actinomycetes</taxon>
        <taxon>Micrococcales</taxon>
        <taxon>Microbacteriaceae</taxon>
        <taxon>Microbacterium</taxon>
    </lineage>
</organism>
<dbReference type="RefSeq" id="WP_219086468.1">
    <property type="nucleotide sequence ID" value="NZ_CP082781.1"/>
</dbReference>
<reference evidence="1 2" key="1">
    <citation type="submission" date="2023-01" db="EMBL/GenBank/DDBJ databases">
        <title>Characterization of estradiol degrading bacteria Microbacterium sp. MZT7 and reveal degrading genes through genome analysis.</title>
        <authorList>
            <person name="Hao P."/>
            <person name="Gao Y."/>
        </authorList>
    </citation>
    <scope>NUCLEOTIDE SEQUENCE [LARGE SCALE GENOMIC DNA]</scope>
    <source>
        <strain evidence="1 2">MZT7</strain>
    </source>
</reference>
<sequence>MSAISAQAPRAVVMVRPHRFRPNPQTAADNSFQQTADHDVARAAYDATTRVADALTEAGVAVHLFEDTGDAHPDSVFPNNWFSTHAGGRVALYPMYAQNRRGERRADVVDFLKQAYRVQEVIDYSGLEQDDLFLEGTGAMVLDHVSRIAYAVRSHRCDPLLVERFCTVFGYEPVVFDAVDAEGTAIYHTNVMMCIGTDVALVGAETIVPAARREEIVRRIEESGRTVVRLTREQVASFAANAIELRGRDDERVLAISATGHAALTASQRRAIAESCRLLPIDVGPIELAGGSVRCMVAGIHLDPRGTL</sequence>
<name>A0ABY3RZE3_9MICO</name>
<dbReference type="EMBL" id="CP082781">
    <property type="protein sequence ID" value="UGS28256.1"/>
    <property type="molecule type" value="Genomic_DNA"/>
</dbReference>
<dbReference type="Pfam" id="PF19420">
    <property type="entry name" value="DDAH_eukar"/>
    <property type="match status" value="1"/>
</dbReference>
<evidence type="ECO:0000313" key="2">
    <source>
        <dbReference type="Proteomes" id="UP001199642"/>
    </source>
</evidence>
<proteinExistence type="predicted"/>
<accession>A0ABY3RZE3</accession>
<keyword evidence="2" id="KW-1185">Reference proteome</keyword>
<dbReference type="NCBIfam" id="NF046062">
    <property type="entry name" value="citrull_CtlX"/>
    <property type="match status" value="1"/>
</dbReference>
<dbReference type="PANTHER" id="PTHR43224">
    <property type="entry name" value="AMIDINOTRANSFERASE"/>
    <property type="match status" value="1"/>
</dbReference>
<dbReference type="PIRSF" id="PIRSF028188">
    <property type="entry name" value="Amdntrnsf_FN0238"/>
    <property type="match status" value="1"/>
</dbReference>
<dbReference type="InterPro" id="IPR014541">
    <property type="entry name" value="Amdntrnsf_FN0238"/>
</dbReference>
<protein>
    <submittedName>
        <fullName evidence="1">Amidinotransferase</fullName>
    </submittedName>
</protein>
<dbReference type="PANTHER" id="PTHR43224:SF1">
    <property type="entry name" value="AMIDINOTRANSFERASE"/>
    <property type="match status" value="1"/>
</dbReference>